<evidence type="ECO:0000259" key="5">
    <source>
        <dbReference type="PROSITE" id="PS51352"/>
    </source>
</evidence>
<gene>
    <name evidence="6" type="ORF">SAMN05421508_101843</name>
</gene>
<dbReference type="EMBL" id="OCNJ01000001">
    <property type="protein sequence ID" value="SOD91169.1"/>
    <property type="molecule type" value="Genomic_DNA"/>
</dbReference>
<dbReference type="Pfam" id="PF01323">
    <property type="entry name" value="DSBA"/>
    <property type="match status" value="1"/>
</dbReference>
<keyword evidence="2" id="KW-0560">Oxidoreductase</keyword>
<evidence type="ECO:0000256" key="4">
    <source>
        <dbReference type="ARBA" id="ARBA00023284"/>
    </source>
</evidence>
<feature type="domain" description="Thioredoxin" evidence="5">
    <location>
        <begin position="45"/>
        <end position="220"/>
    </location>
</feature>
<dbReference type="SUPFAM" id="SSF52833">
    <property type="entry name" value="Thioredoxin-like"/>
    <property type="match status" value="1"/>
</dbReference>
<dbReference type="GO" id="GO:0016853">
    <property type="term" value="F:isomerase activity"/>
    <property type="evidence" value="ECO:0007669"/>
    <property type="project" value="UniProtKB-KW"/>
</dbReference>
<dbReference type="OrthoDB" id="9780147at2"/>
<dbReference type="InterPro" id="IPR036249">
    <property type="entry name" value="Thioredoxin-like_sf"/>
</dbReference>
<evidence type="ECO:0000313" key="6">
    <source>
        <dbReference type="EMBL" id="SOD91169.1"/>
    </source>
</evidence>
<evidence type="ECO:0000256" key="3">
    <source>
        <dbReference type="ARBA" id="ARBA00023157"/>
    </source>
</evidence>
<dbReference type="AlphaFoldDB" id="A0A286G7Q6"/>
<keyword evidence="6" id="KW-0413">Isomerase</keyword>
<proteinExistence type="predicted"/>
<dbReference type="InterPro" id="IPR013766">
    <property type="entry name" value="Thioredoxin_domain"/>
</dbReference>
<dbReference type="PROSITE" id="PS51352">
    <property type="entry name" value="THIOREDOXIN_2"/>
    <property type="match status" value="1"/>
</dbReference>
<dbReference type="InterPro" id="IPR001853">
    <property type="entry name" value="DSBA-like_thioredoxin_dom"/>
</dbReference>
<protein>
    <submittedName>
        <fullName evidence="6">Protein-disulfide isomerase</fullName>
    </submittedName>
</protein>
<reference evidence="6 7" key="1">
    <citation type="submission" date="2017-09" db="EMBL/GenBank/DDBJ databases">
        <authorList>
            <person name="Ehlers B."/>
            <person name="Leendertz F.H."/>
        </authorList>
    </citation>
    <scope>NUCLEOTIDE SEQUENCE [LARGE SCALE GENOMIC DNA]</scope>
    <source>
        <strain evidence="6 7">USBA 140</strain>
    </source>
</reference>
<dbReference type="Proteomes" id="UP000219621">
    <property type="component" value="Unassembled WGS sequence"/>
</dbReference>
<evidence type="ECO:0000256" key="1">
    <source>
        <dbReference type="ARBA" id="ARBA00022729"/>
    </source>
</evidence>
<dbReference type="RefSeq" id="WP_097277694.1">
    <property type="nucleotide sequence ID" value="NZ_OCNJ01000001.1"/>
</dbReference>
<keyword evidence="3" id="KW-1015">Disulfide bond</keyword>
<dbReference type="CDD" id="cd03023">
    <property type="entry name" value="DsbA_Com1_like"/>
    <property type="match status" value="1"/>
</dbReference>
<dbReference type="PANTHER" id="PTHR13887:SF14">
    <property type="entry name" value="DISULFIDE BOND FORMATION PROTEIN D"/>
    <property type="match status" value="1"/>
</dbReference>
<dbReference type="PANTHER" id="PTHR13887">
    <property type="entry name" value="GLUTATHIONE S-TRANSFERASE KAPPA"/>
    <property type="match status" value="1"/>
</dbReference>
<keyword evidence="4" id="KW-0676">Redox-active center</keyword>
<evidence type="ECO:0000256" key="2">
    <source>
        <dbReference type="ARBA" id="ARBA00023002"/>
    </source>
</evidence>
<accession>A0A286G7Q6</accession>
<name>A0A286G7Q6_9PROT</name>
<organism evidence="6 7">
    <name type="scientific">Caenispirillum bisanense</name>
    <dbReference type="NCBI Taxonomy" id="414052"/>
    <lineage>
        <taxon>Bacteria</taxon>
        <taxon>Pseudomonadati</taxon>
        <taxon>Pseudomonadota</taxon>
        <taxon>Alphaproteobacteria</taxon>
        <taxon>Rhodospirillales</taxon>
        <taxon>Novispirillaceae</taxon>
        <taxon>Caenispirillum</taxon>
    </lineage>
</organism>
<keyword evidence="7" id="KW-1185">Reference proteome</keyword>
<sequence length="225" mass="23099">MPPIVRHAALAAAGLFVAGGVGLATLGWITSGGPATAAGVIVEGTEPLTPARIADSASGIVTGNPLGDVTIVEFFDYQCPVCRQVHPDVKALVEEDGGIRLVHKHWPIFGAGSEHAAELAMAARWQNRYDPVHEAFMGLSGRLNRDGVRAAAAEAGLDLARADADLQARRAEVDAALAEAAREAILMGLQGTPGFLIGNYVVPGGLDKAGLAELVAGARAGKDAL</sequence>
<evidence type="ECO:0000313" key="7">
    <source>
        <dbReference type="Proteomes" id="UP000219621"/>
    </source>
</evidence>
<dbReference type="GO" id="GO:0016491">
    <property type="term" value="F:oxidoreductase activity"/>
    <property type="evidence" value="ECO:0007669"/>
    <property type="project" value="UniProtKB-KW"/>
</dbReference>
<dbReference type="Gene3D" id="3.40.30.10">
    <property type="entry name" value="Glutaredoxin"/>
    <property type="match status" value="1"/>
</dbReference>
<keyword evidence="1" id="KW-0732">Signal</keyword>